<gene>
    <name evidence="2" type="ORF">JKP88DRAFT_273186</name>
</gene>
<organism evidence="2 3">
    <name type="scientific">Tribonema minus</name>
    <dbReference type="NCBI Taxonomy" id="303371"/>
    <lineage>
        <taxon>Eukaryota</taxon>
        <taxon>Sar</taxon>
        <taxon>Stramenopiles</taxon>
        <taxon>Ochrophyta</taxon>
        <taxon>PX clade</taxon>
        <taxon>Xanthophyceae</taxon>
        <taxon>Tribonematales</taxon>
        <taxon>Tribonemataceae</taxon>
        <taxon>Tribonema</taxon>
    </lineage>
</organism>
<comment type="caution">
    <text evidence="2">The sequence shown here is derived from an EMBL/GenBank/DDBJ whole genome shotgun (WGS) entry which is preliminary data.</text>
</comment>
<dbReference type="OrthoDB" id="74915at2759"/>
<dbReference type="AlphaFoldDB" id="A0A836CFE9"/>
<reference evidence="2" key="1">
    <citation type="submission" date="2021-02" db="EMBL/GenBank/DDBJ databases">
        <title>First Annotated Genome of the Yellow-green Alga Tribonema minus.</title>
        <authorList>
            <person name="Mahan K.M."/>
        </authorList>
    </citation>
    <scope>NUCLEOTIDE SEQUENCE</scope>
    <source>
        <strain evidence="2">UTEX B ZZ1240</strain>
    </source>
</reference>
<accession>A0A836CFE9</accession>
<feature type="region of interest" description="Disordered" evidence="1">
    <location>
        <begin position="238"/>
        <end position="267"/>
    </location>
</feature>
<keyword evidence="3" id="KW-1185">Reference proteome</keyword>
<evidence type="ECO:0000313" key="2">
    <source>
        <dbReference type="EMBL" id="KAG5183203.1"/>
    </source>
</evidence>
<feature type="region of interest" description="Disordered" evidence="1">
    <location>
        <begin position="1"/>
        <end position="23"/>
    </location>
</feature>
<name>A0A836CFE9_9STRA</name>
<sequence length="359" mass="38084">MGAGASSGSLPLNTCTVDLSGPSPQKLRRIDSATGMAYLTKEDIRQALNLDSTPQIARLLDDALGSADTTVSFDAFMRFVRTGKLWIGEDEGNVSSGSTCSTETASAASSLKVAAPRPPPPVERIVCYTTVDVDGRRQELTERERHMSNVVHMECRETGEFAHRETTDFEAAETFNGDVVLHESGNEEYVHLKSRDDEYEHMESCLPERAKSMPCRAPPGEALNNNNDATVAEDADDDIDFGDAAGVNFNDESSSGDASPGSARSSHASGRHAAAAAAPLCASYDEAFACNGVGDAWDGSDRDGMYGLQPPKAGAYGRDDLPEGRQIGGEAAAACADGKVRSAAAEVPWQRSAPRSPMN</sequence>
<evidence type="ECO:0000313" key="3">
    <source>
        <dbReference type="Proteomes" id="UP000664859"/>
    </source>
</evidence>
<evidence type="ECO:0000256" key="1">
    <source>
        <dbReference type="SAM" id="MobiDB-lite"/>
    </source>
</evidence>
<dbReference type="EMBL" id="JAFCMP010000223">
    <property type="protein sequence ID" value="KAG5183203.1"/>
    <property type="molecule type" value="Genomic_DNA"/>
</dbReference>
<dbReference type="Proteomes" id="UP000664859">
    <property type="component" value="Unassembled WGS sequence"/>
</dbReference>
<proteinExistence type="predicted"/>
<protein>
    <submittedName>
        <fullName evidence="2">Uncharacterized protein</fullName>
    </submittedName>
</protein>
<feature type="compositionally biased region" description="Polar residues" evidence="1">
    <location>
        <begin position="1"/>
        <end position="17"/>
    </location>
</feature>
<feature type="compositionally biased region" description="Low complexity" evidence="1">
    <location>
        <begin position="258"/>
        <end position="267"/>
    </location>
</feature>